<gene>
    <name evidence="7" type="ORF">PIB30_028367</name>
</gene>
<evidence type="ECO:0000313" key="7">
    <source>
        <dbReference type="EMBL" id="MED6133443.1"/>
    </source>
</evidence>
<dbReference type="EMBL" id="JASCZI010060527">
    <property type="protein sequence ID" value="MED6133443.1"/>
    <property type="molecule type" value="Genomic_DNA"/>
</dbReference>
<dbReference type="Gene3D" id="3.40.50.2000">
    <property type="entry name" value="Glycogen Phosphorylase B"/>
    <property type="match status" value="2"/>
</dbReference>
<sequence length="507" mass="57348">MAKKDHYDHDHDDFHIVMVPFMAKGHLIPFLELATHIQQRISSKITIASTPLNIQHLIKHHNQYHNHNHNHNHIHFAELPFNPAQHGLPPNGDNTANLRLEHIQKLAQASLSLEEPLSSLISKIKEEEGHPPLCIISDLFLGWVNNVAKSFGIKNITFNTSGAYGTLANMTVWFNLPHRNSSESDSDSDSDEFSVPGFPENYKFRRSHMYRYLREVDAISNDRARFIVSQFSLSMKSDGWICNTIEEVDSLGLDLLRKHIHLPIWSVGPLRRPLPLKGKETSMANEKCIEWLNLKDERSVLYICFGSQNTISASQMMALAEGLEKSETSFIWVVRPPLGFDINGEFNAHEWLPKGFEERIKNAQKGLLVHQWGPQMKILSHKSIAAFVSHCGWNSVMESLSCGVPIIGWPLAAEQAYNAKMLDEELGVGVILTATVESVVSNEEVKNVIEMVMDQERGKGMIMKKKAEEIEVLMREATMEKAKVKGSSIKAMDDFVRSILPTKTMSM</sequence>
<comment type="similarity">
    <text evidence="1 4">Belongs to the UDP-glycosyltransferase family.</text>
</comment>
<evidence type="ECO:0000259" key="6">
    <source>
        <dbReference type="Pfam" id="PF26168"/>
    </source>
</evidence>
<evidence type="ECO:0000256" key="3">
    <source>
        <dbReference type="ARBA" id="ARBA00022679"/>
    </source>
</evidence>
<feature type="domain" description="Glycosyltransferase N-terminal" evidence="6">
    <location>
        <begin position="15"/>
        <end position="148"/>
    </location>
</feature>
<dbReference type="Pfam" id="PF00201">
    <property type="entry name" value="UDPGT"/>
    <property type="match status" value="1"/>
</dbReference>
<dbReference type="PANTHER" id="PTHR48047">
    <property type="entry name" value="GLYCOSYLTRANSFERASE"/>
    <property type="match status" value="1"/>
</dbReference>
<keyword evidence="8" id="KW-1185">Reference proteome</keyword>
<dbReference type="SUPFAM" id="SSF53756">
    <property type="entry name" value="UDP-Glycosyltransferase/glycogen phosphorylase"/>
    <property type="match status" value="1"/>
</dbReference>
<dbReference type="InterPro" id="IPR002213">
    <property type="entry name" value="UDP_glucos_trans"/>
</dbReference>
<dbReference type="CDD" id="cd03784">
    <property type="entry name" value="GT1_Gtf-like"/>
    <property type="match status" value="1"/>
</dbReference>
<organism evidence="7 8">
    <name type="scientific">Stylosanthes scabra</name>
    <dbReference type="NCBI Taxonomy" id="79078"/>
    <lineage>
        <taxon>Eukaryota</taxon>
        <taxon>Viridiplantae</taxon>
        <taxon>Streptophyta</taxon>
        <taxon>Embryophyta</taxon>
        <taxon>Tracheophyta</taxon>
        <taxon>Spermatophyta</taxon>
        <taxon>Magnoliopsida</taxon>
        <taxon>eudicotyledons</taxon>
        <taxon>Gunneridae</taxon>
        <taxon>Pentapetalae</taxon>
        <taxon>rosids</taxon>
        <taxon>fabids</taxon>
        <taxon>Fabales</taxon>
        <taxon>Fabaceae</taxon>
        <taxon>Papilionoideae</taxon>
        <taxon>50 kb inversion clade</taxon>
        <taxon>dalbergioids sensu lato</taxon>
        <taxon>Dalbergieae</taxon>
        <taxon>Pterocarpus clade</taxon>
        <taxon>Stylosanthes</taxon>
    </lineage>
</organism>
<evidence type="ECO:0000313" key="8">
    <source>
        <dbReference type="Proteomes" id="UP001341840"/>
    </source>
</evidence>
<dbReference type="PROSITE" id="PS00375">
    <property type="entry name" value="UDPGT"/>
    <property type="match status" value="1"/>
</dbReference>
<dbReference type="InterPro" id="IPR035595">
    <property type="entry name" value="UDP_glycos_trans_CS"/>
</dbReference>
<dbReference type="PANTHER" id="PTHR48047:SF107">
    <property type="entry name" value="UDP-GLYCOSYLTRANSFERASE 92A1-LIKE"/>
    <property type="match status" value="1"/>
</dbReference>
<protein>
    <recommendedName>
        <fullName evidence="5">Glycosyltransferase</fullName>
        <ecNumber evidence="5">2.4.1.-</ecNumber>
    </recommendedName>
</protein>
<evidence type="ECO:0000256" key="4">
    <source>
        <dbReference type="RuleBase" id="RU003718"/>
    </source>
</evidence>
<evidence type="ECO:0000256" key="1">
    <source>
        <dbReference type="ARBA" id="ARBA00009995"/>
    </source>
</evidence>
<dbReference type="Proteomes" id="UP001341840">
    <property type="component" value="Unassembled WGS sequence"/>
</dbReference>
<accession>A0ABU6SBQ3</accession>
<keyword evidence="2 4" id="KW-0328">Glycosyltransferase</keyword>
<evidence type="ECO:0000256" key="5">
    <source>
        <dbReference type="RuleBase" id="RU362057"/>
    </source>
</evidence>
<comment type="caution">
    <text evidence="7">The sequence shown here is derived from an EMBL/GenBank/DDBJ whole genome shotgun (WGS) entry which is preliminary data.</text>
</comment>
<dbReference type="EC" id="2.4.1.-" evidence="5"/>
<evidence type="ECO:0000256" key="2">
    <source>
        <dbReference type="ARBA" id="ARBA00022676"/>
    </source>
</evidence>
<proteinExistence type="inferred from homology"/>
<dbReference type="Pfam" id="PF26168">
    <property type="entry name" value="Glyco_transf_N"/>
    <property type="match status" value="1"/>
</dbReference>
<reference evidence="7 8" key="1">
    <citation type="journal article" date="2023" name="Plants (Basel)">
        <title>Bridging the Gap: Combining Genomics and Transcriptomics Approaches to Understand Stylosanthes scabra, an Orphan Legume from the Brazilian Caatinga.</title>
        <authorList>
            <person name="Ferreira-Neto J.R.C."/>
            <person name="da Silva M.D."/>
            <person name="Binneck E."/>
            <person name="de Melo N.F."/>
            <person name="da Silva R.H."/>
            <person name="de Melo A.L.T.M."/>
            <person name="Pandolfi V."/>
            <person name="Bustamante F.O."/>
            <person name="Brasileiro-Vidal A.C."/>
            <person name="Benko-Iseppon A.M."/>
        </authorList>
    </citation>
    <scope>NUCLEOTIDE SEQUENCE [LARGE SCALE GENOMIC DNA]</scope>
    <source>
        <tissue evidence="7">Leaves</tissue>
    </source>
</reference>
<name>A0ABU6SBQ3_9FABA</name>
<keyword evidence="3 4" id="KW-0808">Transferase</keyword>
<dbReference type="InterPro" id="IPR058980">
    <property type="entry name" value="Glyco_transf_N"/>
</dbReference>